<keyword evidence="3" id="KW-1185">Reference proteome</keyword>
<dbReference type="EMBL" id="CAJNNV010006575">
    <property type="protein sequence ID" value="CAE8593790.1"/>
    <property type="molecule type" value="Genomic_DNA"/>
</dbReference>
<dbReference type="AlphaFoldDB" id="A0A813DWE4"/>
<name>A0A813DWE4_POLGL</name>
<reference evidence="2" key="1">
    <citation type="submission" date="2021-02" db="EMBL/GenBank/DDBJ databases">
        <authorList>
            <person name="Dougan E. K."/>
            <person name="Rhodes N."/>
            <person name="Thang M."/>
            <person name="Chan C."/>
        </authorList>
    </citation>
    <scope>NUCLEOTIDE SEQUENCE</scope>
</reference>
<comment type="caution">
    <text evidence="2">The sequence shown here is derived from an EMBL/GenBank/DDBJ whole genome shotgun (WGS) entry which is preliminary data.</text>
</comment>
<evidence type="ECO:0000313" key="3">
    <source>
        <dbReference type="Proteomes" id="UP000654075"/>
    </source>
</evidence>
<evidence type="ECO:0000256" key="1">
    <source>
        <dbReference type="SAM" id="MobiDB-lite"/>
    </source>
</evidence>
<feature type="compositionally biased region" description="Polar residues" evidence="1">
    <location>
        <begin position="120"/>
        <end position="134"/>
    </location>
</feature>
<feature type="compositionally biased region" description="Basic and acidic residues" evidence="1">
    <location>
        <begin position="55"/>
        <end position="66"/>
    </location>
</feature>
<accession>A0A813DWE4</accession>
<feature type="region of interest" description="Disordered" evidence="1">
    <location>
        <begin position="33"/>
        <end position="134"/>
    </location>
</feature>
<organism evidence="2 3">
    <name type="scientific">Polarella glacialis</name>
    <name type="common">Dinoflagellate</name>
    <dbReference type="NCBI Taxonomy" id="89957"/>
    <lineage>
        <taxon>Eukaryota</taxon>
        <taxon>Sar</taxon>
        <taxon>Alveolata</taxon>
        <taxon>Dinophyceae</taxon>
        <taxon>Suessiales</taxon>
        <taxon>Suessiaceae</taxon>
        <taxon>Polarella</taxon>
    </lineage>
</organism>
<evidence type="ECO:0000313" key="2">
    <source>
        <dbReference type="EMBL" id="CAE8593790.1"/>
    </source>
</evidence>
<sequence>MSLMLCFGSEKTKSPTELGLLARRKLETEKRFGRRKVRKAIAMPTAPGKKKAKAKPPEVRPDRVSLQEDTWPGLPESTKSVKKGVVLTPAGGGKDTKRKEISLTPVRSSGGNSKAKPRAEQSSPSSTYQELSSR</sequence>
<dbReference type="Proteomes" id="UP000654075">
    <property type="component" value="Unassembled WGS sequence"/>
</dbReference>
<protein>
    <submittedName>
        <fullName evidence="2">Uncharacterized protein</fullName>
    </submittedName>
</protein>
<gene>
    <name evidence="2" type="ORF">PGLA1383_LOCUS12376</name>
</gene>
<proteinExistence type="predicted"/>